<dbReference type="Gene3D" id="3.40.50.1000">
    <property type="entry name" value="HAD superfamily/HAD-like"/>
    <property type="match status" value="1"/>
</dbReference>
<dbReference type="CDD" id="cd02603">
    <property type="entry name" value="HAD_sEH-N_like"/>
    <property type="match status" value="1"/>
</dbReference>
<proteinExistence type="predicted"/>
<dbReference type="InterPro" id="IPR023214">
    <property type="entry name" value="HAD_sf"/>
</dbReference>
<dbReference type="Proteomes" id="UP000557566">
    <property type="component" value="Unassembled WGS sequence"/>
</dbReference>
<evidence type="ECO:0000313" key="1">
    <source>
        <dbReference type="EMBL" id="KAF4504000.1"/>
    </source>
</evidence>
<dbReference type="AlphaFoldDB" id="A0A8H4LQB3"/>
<protein>
    <recommendedName>
        <fullName evidence="3">Epoxide hydrolase</fullName>
    </recommendedName>
</protein>
<dbReference type="OrthoDB" id="1694274at2759"/>
<dbReference type="SUPFAM" id="SSF56784">
    <property type="entry name" value="HAD-like"/>
    <property type="match status" value="1"/>
</dbReference>
<dbReference type="Gene3D" id="1.10.150.240">
    <property type="entry name" value="Putative phosphatase, domain 2"/>
    <property type="match status" value="1"/>
</dbReference>
<evidence type="ECO:0008006" key="3">
    <source>
        <dbReference type="Google" id="ProtNLM"/>
    </source>
</evidence>
<dbReference type="InterPro" id="IPR052898">
    <property type="entry name" value="ACAD10-like"/>
</dbReference>
<evidence type="ECO:0000313" key="2">
    <source>
        <dbReference type="Proteomes" id="UP000557566"/>
    </source>
</evidence>
<organism evidence="1 2">
    <name type="scientific">Ophiocordyceps sinensis</name>
    <dbReference type="NCBI Taxonomy" id="72228"/>
    <lineage>
        <taxon>Eukaryota</taxon>
        <taxon>Fungi</taxon>
        <taxon>Dikarya</taxon>
        <taxon>Ascomycota</taxon>
        <taxon>Pezizomycotina</taxon>
        <taxon>Sordariomycetes</taxon>
        <taxon>Hypocreomycetidae</taxon>
        <taxon>Hypocreales</taxon>
        <taxon>Ophiocordycipitaceae</taxon>
        <taxon>Ophiocordyceps</taxon>
    </lineage>
</organism>
<dbReference type="EMBL" id="JAAVMX010000012">
    <property type="protein sequence ID" value="KAF4504000.1"/>
    <property type="molecule type" value="Genomic_DNA"/>
</dbReference>
<comment type="caution">
    <text evidence="1">The sequence shown here is derived from an EMBL/GenBank/DDBJ whole genome shotgun (WGS) entry which is preliminary data.</text>
</comment>
<reference evidence="1 2" key="1">
    <citation type="journal article" date="2020" name="Genome Biol. Evol.">
        <title>A new high-quality draft genome assembly of the Chinese cordyceps Ophiocordyceps sinensis.</title>
        <authorList>
            <person name="Shu R."/>
            <person name="Zhang J."/>
            <person name="Meng Q."/>
            <person name="Zhang H."/>
            <person name="Zhou G."/>
            <person name="Li M."/>
            <person name="Wu P."/>
            <person name="Zhao Y."/>
            <person name="Chen C."/>
            <person name="Qin Q."/>
        </authorList>
    </citation>
    <scope>NUCLEOTIDE SEQUENCE [LARGE SCALE GENOMIC DNA]</scope>
    <source>
        <strain evidence="1 2">IOZ07</strain>
    </source>
</reference>
<keyword evidence="2" id="KW-1185">Reference proteome</keyword>
<sequence>MLTALDGEMASSKKPKVLLFDIGGVCVVSPFQAILDYELSLGVPPGWINYSISKSAPSGFWHRLERGEMPMDGAFLDGFNKDLHCPSRWRAFYQREQARNPSLPRELPPLPALDGAWLFDEMMSSSHAPDPWMYPALQNLKRSGEYMLGALSNTVIFPPGHKLHSAHFFDEPLRRLFDVFISSAHVGLRKPDPKMYELAVTTLHRFARDRADSERGRRLGWDAGIQAHDILFLDDIGENLREARAQGFGTIKAIIRKYPSTQACRNPKPKCDGV</sequence>
<dbReference type="InterPro" id="IPR036412">
    <property type="entry name" value="HAD-like_sf"/>
</dbReference>
<name>A0A8H4LQB3_9HYPO</name>
<accession>A0A8H4LQB3</accession>
<dbReference type="InterPro" id="IPR023198">
    <property type="entry name" value="PGP-like_dom2"/>
</dbReference>
<gene>
    <name evidence="1" type="ORF">G6O67_008624</name>
</gene>
<dbReference type="PANTHER" id="PTHR47829:SF1">
    <property type="entry name" value="HAD FAMILY PHOSPHATASE"/>
    <property type="match status" value="1"/>
</dbReference>
<dbReference type="PANTHER" id="PTHR47829">
    <property type="entry name" value="HYDROLASE, PUTATIVE (AFU_ORTHOLOGUE AFUA_1G12880)-RELATED"/>
    <property type="match status" value="1"/>
</dbReference>